<dbReference type="GO" id="GO:0006412">
    <property type="term" value="P:translation"/>
    <property type="evidence" value="ECO:0007669"/>
    <property type="project" value="UniProtKB-KW"/>
</dbReference>
<evidence type="ECO:0000256" key="1">
    <source>
        <dbReference type="ARBA" id="ARBA00005868"/>
    </source>
</evidence>
<keyword evidence="9" id="KW-0810">Translation regulation</keyword>
<dbReference type="OMA" id="VHIAKMI"/>
<dbReference type="PANTHER" id="PTHR43858">
    <property type="entry name" value="ENERGY-DEPENDENT TRANSLATIONAL THROTTLE PROTEIN ETTA"/>
    <property type="match status" value="1"/>
</dbReference>
<dbReference type="InterPro" id="IPR017871">
    <property type="entry name" value="ABC_transporter-like_CS"/>
</dbReference>
<dbReference type="GO" id="GO:0016887">
    <property type="term" value="F:ATP hydrolysis activity"/>
    <property type="evidence" value="ECO:0007669"/>
    <property type="project" value="InterPro"/>
</dbReference>
<name>F4PMC9_CACFS</name>
<evidence type="ECO:0000256" key="9">
    <source>
        <dbReference type="ARBA" id="ARBA00022845"/>
    </source>
</evidence>
<dbReference type="PROSITE" id="PS50893">
    <property type="entry name" value="ABC_TRANSPORTER_2"/>
    <property type="match status" value="2"/>
</dbReference>
<keyword evidence="3" id="KW-0820">tRNA-binding</keyword>
<dbReference type="GO" id="GO:0005524">
    <property type="term" value="F:ATP binding"/>
    <property type="evidence" value="ECO:0007669"/>
    <property type="project" value="UniProtKB-KW"/>
</dbReference>
<dbReference type="GO" id="GO:0045900">
    <property type="term" value="P:negative regulation of translational elongation"/>
    <property type="evidence" value="ECO:0007669"/>
    <property type="project" value="InterPro"/>
</dbReference>
<dbReference type="Pfam" id="PF12848">
    <property type="entry name" value="ABC_tran_Xtn"/>
    <property type="match status" value="1"/>
</dbReference>
<dbReference type="KEGG" id="dfa:DFA_04909"/>
<dbReference type="HAMAP" id="MF_00847">
    <property type="entry name" value="EttA"/>
    <property type="match status" value="1"/>
</dbReference>
<evidence type="ECO:0000256" key="3">
    <source>
        <dbReference type="ARBA" id="ARBA00022555"/>
    </source>
</evidence>
<evidence type="ECO:0000256" key="2">
    <source>
        <dbReference type="ARBA" id="ARBA00022490"/>
    </source>
</evidence>
<evidence type="ECO:0000256" key="5">
    <source>
        <dbReference type="ARBA" id="ARBA00022737"/>
    </source>
</evidence>
<evidence type="ECO:0000256" key="8">
    <source>
        <dbReference type="ARBA" id="ARBA00022840"/>
    </source>
</evidence>
<dbReference type="GO" id="GO:0019843">
    <property type="term" value="F:rRNA binding"/>
    <property type="evidence" value="ECO:0007669"/>
    <property type="project" value="UniProtKB-KW"/>
</dbReference>
<dbReference type="FunFam" id="3.40.50.300:FF:000011">
    <property type="entry name" value="Putative ABC transporter ATP-binding component"/>
    <property type="match status" value="1"/>
</dbReference>
<dbReference type="InterPro" id="IPR003439">
    <property type="entry name" value="ABC_transporter-like_ATP-bd"/>
</dbReference>
<evidence type="ECO:0000256" key="6">
    <source>
        <dbReference type="ARBA" id="ARBA00022741"/>
    </source>
</evidence>
<reference evidence="14" key="1">
    <citation type="journal article" date="2011" name="Genome Res.">
        <title>Phylogeny-wide analysis of social amoeba genomes highlights ancient origins for complex intercellular communication.</title>
        <authorList>
            <person name="Heidel A.J."/>
            <person name="Lawal H.M."/>
            <person name="Felder M."/>
            <person name="Schilde C."/>
            <person name="Helps N.R."/>
            <person name="Tunggal B."/>
            <person name="Rivero F."/>
            <person name="John U."/>
            <person name="Schleicher M."/>
            <person name="Eichinger L."/>
            <person name="Platzer M."/>
            <person name="Noegel A.A."/>
            <person name="Schaap P."/>
            <person name="Gloeckner G."/>
        </authorList>
    </citation>
    <scope>NUCLEOTIDE SEQUENCE [LARGE SCALE GENOMIC DNA]</scope>
    <source>
        <strain evidence="14">SH3</strain>
    </source>
</reference>
<evidence type="ECO:0000259" key="12">
    <source>
        <dbReference type="PROSITE" id="PS50893"/>
    </source>
</evidence>
<keyword evidence="7" id="KW-0378">Hydrolase</keyword>
<evidence type="ECO:0000256" key="4">
    <source>
        <dbReference type="ARBA" id="ARBA00022730"/>
    </source>
</evidence>
<feature type="domain" description="ABC transporter" evidence="12">
    <location>
        <begin position="108"/>
        <end position="364"/>
    </location>
</feature>
<dbReference type="SMART" id="SM00382">
    <property type="entry name" value="AAA"/>
    <property type="match status" value="2"/>
</dbReference>
<dbReference type="CDD" id="cd03221">
    <property type="entry name" value="ABCF_EF-3"/>
    <property type="match status" value="2"/>
</dbReference>
<keyword evidence="2" id="KW-0963">Cytoplasm</keyword>
<dbReference type="InterPro" id="IPR027417">
    <property type="entry name" value="P-loop_NTPase"/>
</dbReference>
<dbReference type="Proteomes" id="UP000007797">
    <property type="component" value="Unassembled WGS sequence"/>
</dbReference>
<dbReference type="InterPro" id="IPR032781">
    <property type="entry name" value="ABC_tran_Xtn"/>
</dbReference>
<keyword evidence="11" id="KW-0648">Protein biosynthesis</keyword>
<keyword evidence="14" id="KW-1185">Reference proteome</keyword>
<dbReference type="RefSeq" id="XP_004360630.1">
    <property type="nucleotide sequence ID" value="XM_004360573.1"/>
</dbReference>
<evidence type="ECO:0000313" key="14">
    <source>
        <dbReference type="Proteomes" id="UP000007797"/>
    </source>
</evidence>
<keyword evidence="4" id="KW-0699">rRNA-binding</keyword>
<accession>F4PMC9</accession>
<dbReference type="GeneID" id="14875626"/>
<dbReference type="NCBIfam" id="NF008775">
    <property type="entry name" value="PRK11819.1"/>
    <property type="match status" value="1"/>
</dbReference>
<dbReference type="InterPro" id="IPR022374">
    <property type="entry name" value="EttA"/>
</dbReference>
<dbReference type="InterPro" id="IPR003593">
    <property type="entry name" value="AAA+_ATPase"/>
</dbReference>
<dbReference type="PROSITE" id="PS00211">
    <property type="entry name" value="ABC_TRANSPORTER_1"/>
    <property type="match status" value="1"/>
</dbReference>
<gene>
    <name evidence="13" type="primary">abcF3</name>
    <name evidence="13" type="ORF">DFA_04909</name>
</gene>
<evidence type="ECO:0000256" key="11">
    <source>
        <dbReference type="ARBA" id="ARBA00022917"/>
    </source>
</evidence>
<comment type="similarity">
    <text evidence="1">Belongs to the ABC transporter superfamily. ABCF family. Translational throttle EttA subfamily.</text>
</comment>
<proteinExistence type="inferred from homology"/>
<dbReference type="GO" id="GO:0000049">
    <property type="term" value="F:tRNA binding"/>
    <property type="evidence" value="ECO:0007669"/>
    <property type="project" value="UniProtKB-KW"/>
</dbReference>
<dbReference type="PANTHER" id="PTHR43858:SF1">
    <property type="entry name" value="ABC TRANSPORTER-RELATED PROTEIN"/>
    <property type="match status" value="1"/>
</dbReference>
<keyword evidence="8" id="KW-0067">ATP-binding</keyword>
<organism evidence="13 14">
    <name type="scientific">Cavenderia fasciculata</name>
    <name type="common">Slime mold</name>
    <name type="synonym">Dictyostelium fasciculatum</name>
    <dbReference type="NCBI Taxonomy" id="261658"/>
    <lineage>
        <taxon>Eukaryota</taxon>
        <taxon>Amoebozoa</taxon>
        <taxon>Evosea</taxon>
        <taxon>Eumycetozoa</taxon>
        <taxon>Dictyostelia</taxon>
        <taxon>Acytosteliales</taxon>
        <taxon>Cavenderiaceae</taxon>
        <taxon>Cavenderia</taxon>
    </lineage>
</organism>
<evidence type="ECO:0000256" key="10">
    <source>
        <dbReference type="ARBA" id="ARBA00022884"/>
    </source>
</evidence>
<keyword evidence="6" id="KW-0547">Nucleotide-binding</keyword>
<protein>
    <submittedName>
        <fullName evidence="13">ABC transporter-related protein</fullName>
    </submittedName>
</protein>
<dbReference type="OrthoDB" id="15006at2759"/>
<dbReference type="STRING" id="1054147.F4PMC9"/>
<dbReference type="SUPFAM" id="SSF52540">
    <property type="entry name" value="P-loop containing nucleoside triphosphate hydrolases"/>
    <property type="match status" value="2"/>
</dbReference>
<evidence type="ECO:0000313" key="13">
    <source>
        <dbReference type="EMBL" id="EGG22779.1"/>
    </source>
</evidence>
<dbReference type="Pfam" id="PF00005">
    <property type="entry name" value="ABC_tran"/>
    <property type="match status" value="2"/>
</dbReference>
<dbReference type="FunFam" id="3.40.50.300:FF:000183">
    <property type="entry name" value="ABC transporter ATP-binding protein yjjK"/>
    <property type="match status" value="1"/>
</dbReference>
<dbReference type="AlphaFoldDB" id="F4PMC9"/>
<feature type="domain" description="ABC transporter" evidence="12">
    <location>
        <begin position="429"/>
        <end position="646"/>
    </location>
</feature>
<dbReference type="EMBL" id="GL883008">
    <property type="protein sequence ID" value="EGG22779.1"/>
    <property type="molecule type" value="Genomic_DNA"/>
</dbReference>
<dbReference type="Gene3D" id="3.40.50.300">
    <property type="entry name" value="P-loop containing nucleotide triphosphate hydrolases"/>
    <property type="match status" value="2"/>
</dbReference>
<sequence>MIRLNQSINLTKRLISSSSVSSSVSTKFSGSGLSQSYVRDTNIQYEYNIDNRIVKNNNNNNNNNNILKSNTPLYIDRNTIKSTTKYNYSSKKGGPINKQGVGNERVALSLVSVQKKLEDGRVLLKETSLSFFDGSKIGLLGSNGSGKSTLMKILAGEDTEIDGEVLITKGLSIGYLAQEPELDHDKDVEGNIFDGLSEEKAILDEYDEITDRLDEEELSDAERKKLLVDHKRLQNKIDKEKLWDLKRKIAISIDALNCPPGDSSVDTLSGGERRRVALARLLIANPDILLLDEPTNHLDAESVAWLERFLKEYRGTVVAITHDRYFLDNVAGWILEVDRGSLIPFKGNYSAWLAQKESRLVAETKKEEARKKALKRELEYLRQGAKAQTKKNNARITKYNELVSSAPEKYREPGRIAIPPCPRLGNLVIEAKGLTHEFDGRTLFENLSFNVPPGSIVGIIGPNGSGKSTLFRLLTGDLKPETGTIKIGETVRMGHVAQSRASLEDGRTIFEEVADGSDYISMGGYQVHVREYLSQFNFKGVEQDKYIGSLSGGERNRVHIAKMIKRGCNVLLLDEPTNDLDVDVLRNLENSLEDFPGCAVVISHDRYFLDRLCTHIIAFEGGSKVHVFEGNYTEYDEDRTRRYGKRSDASSKKFKRIL</sequence>
<keyword evidence="10" id="KW-0694">RNA-binding</keyword>
<keyword evidence="5" id="KW-0677">Repeat</keyword>
<evidence type="ECO:0000256" key="7">
    <source>
        <dbReference type="ARBA" id="ARBA00022801"/>
    </source>
</evidence>